<organism evidence="1 2">
    <name type="scientific">Limosa lapponica baueri</name>
    <dbReference type="NCBI Taxonomy" id="1758121"/>
    <lineage>
        <taxon>Eukaryota</taxon>
        <taxon>Metazoa</taxon>
        <taxon>Chordata</taxon>
        <taxon>Craniata</taxon>
        <taxon>Vertebrata</taxon>
        <taxon>Euteleostomi</taxon>
        <taxon>Archelosauria</taxon>
        <taxon>Archosauria</taxon>
        <taxon>Dinosauria</taxon>
        <taxon>Saurischia</taxon>
        <taxon>Theropoda</taxon>
        <taxon>Coelurosauria</taxon>
        <taxon>Aves</taxon>
        <taxon>Neognathae</taxon>
        <taxon>Neoaves</taxon>
        <taxon>Charadriiformes</taxon>
        <taxon>Scolopacidae</taxon>
        <taxon>Limosa</taxon>
    </lineage>
</organism>
<protein>
    <submittedName>
        <fullName evidence="1">Uncharacterized protein</fullName>
    </submittedName>
</protein>
<dbReference type="EMBL" id="KZ505638">
    <property type="protein sequence ID" value="PKU49382.1"/>
    <property type="molecule type" value="Genomic_DNA"/>
</dbReference>
<reference evidence="2" key="1">
    <citation type="submission" date="2017-11" db="EMBL/GenBank/DDBJ databases">
        <authorList>
            <person name="Lima N.C."/>
            <person name="Parody-Merino A.M."/>
            <person name="Battley P.F."/>
            <person name="Fidler A.E."/>
            <person name="Prosdocimi F."/>
        </authorList>
    </citation>
    <scope>NUCLEOTIDE SEQUENCE [LARGE SCALE GENOMIC DNA]</scope>
</reference>
<keyword evidence="2" id="KW-1185">Reference proteome</keyword>
<dbReference type="AlphaFoldDB" id="A0A2I0UTL6"/>
<sequence length="118" mass="13290">MLLLWLPVVALGVKDKRVARNADTLPVLFRKKPVSPDDRPDDVRSRRTMGDCQTRELTAETGPARAAECLRGTLEGKAGVMDGLRTGMHKAIRQHRSKEMHRTLLRQQGEMQYALELA</sequence>
<proteinExistence type="predicted"/>
<accession>A0A2I0UTL6</accession>
<gene>
    <name evidence="1" type="ORF">llap_247</name>
</gene>
<name>A0A2I0UTL6_LIMLA</name>
<dbReference type="Proteomes" id="UP000233556">
    <property type="component" value="Unassembled WGS sequence"/>
</dbReference>
<reference evidence="2" key="2">
    <citation type="submission" date="2017-12" db="EMBL/GenBank/DDBJ databases">
        <title>Genome sequence of the Bar-tailed Godwit (Limosa lapponica baueri).</title>
        <authorList>
            <person name="Lima N.C.B."/>
            <person name="Parody-Merino A.M."/>
            <person name="Battley P.F."/>
            <person name="Fidler A.E."/>
            <person name="Prosdocimi F."/>
        </authorList>
    </citation>
    <scope>NUCLEOTIDE SEQUENCE [LARGE SCALE GENOMIC DNA]</scope>
</reference>
<evidence type="ECO:0000313" key="1">
    <source>
        <dbReference type="EMBL" id="PKU49382.1"/>
    </source>
</evidence>
<evidence type="ECO:0000313" key="2">
    <source>
        <dbReference type="Proteomes" id="UP000233556"/>
    </source>
</evidence>